<dbReference type="EMBL" id="BSTG01000002">
    <property type="protein sequence ID" value="GLY57627.1"/>
    <property type="molecule type" value="Genomic_DNA"/>
</dbReference>
<dbReference type="Proteomes" id="UP000319068">
    <property type="component" value="Chromosome"/>
</dbReference>
<proteinExistence type="predicted"/>
<dbReference type="RefSeq" id="WP_137280760.1">
    <property type="nucleotide sequence ID" value="NZ_BSTG01000002.1"/>
</dbReference>
<evidence type="ECO:0000313" key="2">
    <source>
        <dbReference type="EMBL" id="QDP76793.1"/>
    </source>
</evidence>
<gene>
    <name evidence="1" type="ORF">Ccel01_22290</name>
    <name evidence="2" type="ORF">FOG94_18375</name>
</gene>
<keyword evidence="3" id="KW-1185">Reference proteome</keyword>
<name>A0AAV5P7B1_CELCE</name>
<sequence>MGGSREVRVTLPADWTGSAADHERLRVLAARKGGVVLEVDNARQVATLVPAKASNRQTA</sequence>
<reference evidence="1" key="2">
    <citation type="submission" date="2023-03" db="EMBL/GenBank/DDBJ databases">
        <title>Cellulosimicrobium cellulans NBRC 103059.</title>
        <authorList>
            <person name="Ichikawa N."/>
            <person name="Sato H."/>
            <person name="Tonouchi N."/>
        </authorList>
    </citation>
    <scope>NUCLEOTIDE SEQUENCE</scope>
    <source>
        <strain evidence="1">NBRC 103059</strain>
    </source>
</reference>
<evidence type="ECO:0000313" key="1">
    <source>
        <dbReference type="EMBL" id="GLY57627.1"/>
    </source>
</evidence>
<organism evidence="1 4">
    <name type="scientific">Cellulosimicrobium cellulans</name>
    <name type="common">Arthrobacter luteus</name>
    <dbReference type="NCBI Taxonomy" id="1710"/>
    <lineage>
        <taxon>Bacteria</taxon>
        <taxon>Bacillati</taxon>
        <taxon>Actinomycetota</taxon>
        <taxon>Actinomycetes</taxon>
        <taxon>Micrococcales</taxon>
        <taxon>Promicromonosporaceae</taxon>
        <taxon>Cellulosimicrobium</taxon>
    </lineage>
</organism>
<dbReference type="AlphaFoldDB" id="A0AAV5P7B1"/>
<reference evidence="2 3" key="1">
    <citation type="submission" date="2019-07" db="EMBL/GenBank/DDBJ databases">
        <title>Complete Genome Sequence and Methylome Analysis of Arthrobacter luteus NEB113.</title>
        <authorList>
            <person name="Fomenkov A."/>
            <person name="Anton B.P."/>
            <person name="Vincze T."/>
            <person name="Roberts R.J."/>
        </authorList>
    </citation>
    <scope>NUCLEOTIDE SEQUENCE [LARGE SCALE GENOMIC DNA]</scope>
    <source>
        <strain evidence="2 3">NEB113</strain>
    </source>
</reference>
<protein>
    <submittedName>
        <fullName evidence="1">Uncharacterized protein</fullName>
    </submittedName>
</protein>
<evidence type="ECO:0000313" key="3">
    <source>
        <dbReference type="Proteomes" id="UP000319068"/>
    </source>
</evidence>
<accession>A0AAV5P7B1</accession>
<evidence type="ECO:0000313" key="4">
    <source>
        <dbReference type="Proteomes" id="UP001165168"/>
    </source>
</evidence>
<dbReference type="Proteomes" id="UP001165168">
    <property type="component" value="Unassembled WGS sequence"/>
</dbReference>
<dbReference type="EMBL" id="CP041694">
    <property type="protein sequence ID" value="QDP76793.1"/>
    <property type="molecule type" value="Genomic_DNA"/>
</dbReference>